<dbReference type="Gene3D" id="3.50.50.60">
    <property type="entry name" value="FAD/NAD(P)-binding domain"/>
    <property type="match status" value="1"/>
</dbReference>
<evidence type="ECO:0000313" key="3">
    <source>
        <dbReference type="EMBL" id="RWS28515.1"/>
    </source>
</evidence>
<evidence type="ECO:0000313" key="4">
    <source>
        <dbReference type="Proteomes" id="UP000288716"/>
    </source>
</evidence>
<dbReference type="OrthoDB" id="6435529at2759"/>
<protein>
    <submittedName>
        <fullName evidence="3">GMC oxidoreductase-like protein 1</fullName>
    </submittedName>
</protein>
<reference evidence="3 4" key="1">
    <citation type="journal article" date="2018" name="Gigascience">
        <title>Genomes of trombidid mites reveal novel predicted allergens and laterally-transferred genes associated with secondary metabolism.</title>
        <authorList>
            <person name="Dong X."/>
            <person name="Chaisiri K."/>
            <person name="Xia D."/>
            <person name="Armstrong S.D."/>
            <person name="Fang Y."/>
            <person name="Donnelly M.J."/>
            <person name="Kadowaki T."/>
            <person name="McGarry J.W."/>
            <person name="Darby A.C."/>
            <person name="Makepeace B.L."/>
        </authorList>
    </citation>
    <scope>NUCLEOTIDE SEQUENCE [LARGE SCALE GENOMIC DNA]</scope>
    <source>
        <strain evidence="3">UoL-UT</strain>
    </source>
</reference>
<dbReference type="AlphaFoldDB" id="A0A443SM03"/>
<comment type="similarity">
    <text evidence="1">Belongs to the GMC oxidoreductase family.</text>
</comment>
<comment type="caution">
    <text evidence="3">The sequence shown here is derived from an EMBL/GenBank/DDBJ whole genome shotgun (WGS) entry which is preliminary data.</text>
</comment>
<organism evidence="3 4">
    <name type="scientific">Leptotrombidium deliense</name>
    <dbReference type="NCBI Taxonomy" id="299467"/>
    <lineage>
        <taxon>Eukaryota</taxon>
        <taxon>Metazoa</taxon>
        <taxon>Ecdysozoa</taxon>
        <taxon>Arthropoda</taxon>
        <taxon>Chelicerata</taxon>
        <taxon>Arachnida</taxon>
        <taxon>Acari</taxon>
        <taxon>Acariformes</taxon>
        <taxon>Trombidiformes</taxon>
        <taxon>Prostigmata</taxon>
        <taxon>Anystina</taxon>
        <taxon>Parasitengona</taxon>
        <taxon>Trombiculoidea</taxon>
        <taxon>Trombiculidae</taxon>
        <taxon>Leptotrombidium</taxon>
    </lineage>
</organism>
<dbReference type="SUPFAM" id="SSF51905">
    <property type="entry name" value="FAD/NAD(P)-binding domain"/>
    <property type="match status" value="1"/>
</dbReference>
<dbReference type="Pfam" id="PF00732">
    <property type="entry name" value="GMC_oxred_N"/>
    <property type="match status" value="1"/>
</dbReference>
<dbReference type="InterPro" id="IPR036188">
    <property type="entry name" value="FAD/NAD-bd_sf"/>
</dbReference>
<dbReference type="Gene3D" id="3.30.560.10">
    <property type="entry name" value="Glucose Oxidase, domain 3"/>
    <property type="match status" value="1"/>
</dbReference>
<dbReference type="GO" id="GO:0016614">
    <property type="term" value="F:oxidoreductase activity, acting on CH-OH group of donors"/>
    <property type="evidence" value="ECO:0007669"/>
    <property type="project" value="InterPro"/>
</dbReference>
<evidence type="ECO:0000259" key="2">
    <source>
        <dbReference type="PROSITE" id="PS00624"/>
    </source>
</evidence>
<dbReference type="PROSITE" id="PS00624">
    <property type="entry name" value="GMC_OXRED_2"/>
    <property type="match status" value="1"/>
</dbReference>
<proteinExistence type="inferred from homology"/>
<gene>
    <name evidence="3" type="ORF">B4U80_06310</name>
</gene>
<feature type="domain" description="Glucose-methanol-choline oxidoreductase N-terminal" evidence="2">
    <location>
        <begin position="31"/>
        <end position="45"/>
    </location>
</feature>
<sequence length="257" mass="28474">MKFALKVAVQFDRFSLSYLVYARKEIIVSAGSINSPQLLMLSGIGPAEHLSSLGIPTIADLPVGENLQDHIYPGGMHFSINRPYTLTQPRVFTATNLGKYFAQGKGPLTSLGAVEGLAFVRTKFANITLDFPDIEIHLVSASIQADGGRSMKQYNGLTEELWKKVYYPYVPVDTFSLDPVLLHPKSRGYIRLRTANPYDHPIINPRYLTHPDDILAMVEGMKIAIAVGLSAPYKVMGSRLIQTIYPGCESYSFFGKK</sequence>
<dbReference type="EMBL" id="NCKV01001335">
    <property type="protein sequence ID" value="RWS28515.1"/>
    <property type="molecule type" value="Genomic_DNA"/>
</dbReference>
<dbReference type="PANTHER" id="PTHR11552">
    <property type="entry name" value="GLUCOSE-METHANOL-CHOLINE GMC OXIDOREDUCTASE"/>
    <property type="match status" value="1"/>
</dbReference>
<dbReference type="Pfam" id="PF05199">
    <property type="entry name" value="GMC_oxred_C"/>
    <property type="match status" value="1"/>
</dbReference>
<dbReference type="PANTHER" id="PTHR11552:SF227">
    <property type="entry name" value="GLUCOSE DEHYDROGENASE [FAD, QUINONE]-LIKE PROTEIN"/>
    <property type="match status" value="1"/>
</dbReference>
<keyword evidence="4" id="KW-1185">Reference proteome</keyword>
<evidence type="ECO:0000256" key="1">
    <source>
        <dbReference type="ARBA" id="ARBA00010790"/>
    </source>
</evidence>
<dbReference type="STRING" id="299467.A0A443SM03"/>
<dbReference type="Proteomes" id="UP000288716">
    <property type="component" value="Unassembled WGS sequence"/>
</dbReference>
<dbReference type="InterPro" id="IPR007867">
    <property type="entry name" value="GMC_OxRtase_C"/>
</dbReference>
<dbReference type="SUPFAM" id="SSF54373">
    <property type="entry name" value="FAD-linked reductases, C-terminal domain"/>
    <property type="match status" value="1"/>
</dbReference>
<name>A0A443SM03_9ACAR</name>
<dbReference type="GO" id="GO:0050660">
    <property type="term" value="F:flavin adenine dinucleotide binding"/>
    <property type="evidence" value="ECO:0007669"/>
    <property type="project" value="InterPro"/>
</dbReference>
<dbReference type="InterPro" id="IPR012132">
    <property type="entry name" value="GMC_OxRdtase"/>
</dbReference>
<accession>A0A443SM03</accession>
<dbReference type="InterPro" id="IPR000172">
    <property type="entry name" value="GMC_OxRdtase_N"/>
</dbReference>
<dbReference type="VEuPathDB" id="VectorBase:LDEU003525"/>